<sequence>MLRTAVETKLLNTEEKPHAPVTISIDVVEDEGSSSEAEKDSDEEELEKLVFGTCHDTVESSHVSLTADYACSV</sequence>
<comment type="caution">
    <text evidence="2">The sequence shown here is derived from an EMBL/GenBank/DDBJ whole genome shotgun (WGS) entry which is preliminary data.</text>
</comment>
<dbReference type="Proteomes" id="UP001321473">
    <property type="component" value="Unassembled WGS sequence"/>
</dbReference>
<protein>
    <submittedName>
        <fullName evidence="2">Uncharacterized protein</fullName>
    </submittedName>
</protein>
<dbReference type="EMBL" id="JARKHS020034689">
    <property type="protein sequence ID" value="KAK8757911.1"/>
    <property type="molecule type" value="Genomic_DNA"/>
</dbReference>
<organism evidence="2 3">
    <name type="scientific">Amblyomma americanum</name>
    <name type="common">Lone star tick</name>
    <dbReference type="NCBI Taxonomy" id="6943"/>
    <lineage>
        <taxon>Eukaryota</taxon>
        <taxon>Metazoa</taxon>
        <taxon>Ecdysozoa</taxon>
        <taxon>Arthropoda</taxon>
        <taxon>Chelicerata</taxon>
        <taxon>Arachnida</taxon>
        <taxon>Acari</taxon>
        <taxon>Parasitiformes</taxon>
        <taxon>Ixodida</taxon>
        <taxon>Ixodoidea</taxon>
        <taxon>Ixodidae</taxon>
        <taxon>Amblyomminae</taxon>
        <taxon>Amblyomma</taxon>
    </lineage>
</organism>
<gene>
    <name evidence="2" type="ORF">V5799_004461</name>
</gene>
<accession>A0AAQ4D621</accession>
<proteinExistence type="predicted"/>
<evidence type="ECO:0000313" key="3">
    <source>
        <dbReference type="Proteomes" id="UP001321473"/>
    </source>
</evidence>
<evidence type="ECO:0000256" key="1">
    <source>
        <dbReference type="SAM" id="MobiDB-lite"/>
    </source>
</evidence>
<name>A0AAQ4D621_AMBAM</name>
<feature type="region of interest" description="Disordered" evidence="1">
    <location>
        <begin position="1"/>
        <end position="45"/>
    </location>
</feature>
<feature type="compositionally biased region" description="Acidic residues" evidence="1">
    <location>
        <begin position="27"/>
        <end position="45"/>
    </location>
</feature>
<dbReference type="AlphaFoldDB" id="A0AAQ4D621"/>
<keyword evidence="3" id="KW-1185">Reference proteome</keyword>
<evidence type="ECO:0000313" key="2">
    <source>
        <dbReference type="EMBL" id="KAK8757911.1"/>
    </source>
</evidence>
<reference evidence="2 3" key="1">
    <citation type="journal article" date="2023" name="Arcadia Sci">
        <title>De novo assembly of a long-read Amblyomma americanum tick genome.</title>
        <authorList>
            <person name="Chou S."/>
            <person name="Poskanzer K.E."/>
            <person name="Rollins M."/>
            <person name="Thuy-Boun P.S."/>
        </authorList>
    </citation>
    <scope>NUCLEOTIDE SEQUENCE [LARGE SCALE GENOMIC DNA]</scope>
    <source>
        <strain evidence="2">F_SG_1</strain>
        <tissue evidence="2">Salivary glands</tissue>
    </source>
</reference>